<name>A0A9Q8YC23_ENSAD</name>
<evidence type="ECO:0000313" key="5">
    <source>
        <dbReference type="Proteomes" id="UP001214094"/>
    </source>
</evidence>
<dbReference type="Proteomes" id="UP001214094">
    <property type="component" value="Plasmid unnamedA"/>
</dbReference>
<dbReference type="InterPro" id="IPR000182">
    <property type="entry name" value="GNAT_dom"/>
</dbReference>
<dbReference type="SUPFAM" id="SSF55729">
    <property type="entry name" value="Acyl-CoA N-acyltransferases (Nat)"/>
    <property type="match status" value="1"/>
</dbReference>
<dbReference type="Pfam" id="PF00583">
    <property type="entry name" value="Acetyltransf_1"/>
    <property type="match status" value="1"/>
</dbReference>
<dbReference type="CDD" id="cd04301">
    <property type="entry name" value="NAT_SF"/>
    <property type="match status" value="1"/>
</dbReference>
<feature type="domain" description="N-acetyltransferase" evidence="1">
    <location>
        <begin position="1"/>
        <end position="139"/>
    </location>
</feature>
<organism evidence="2 4">
    <name type="scientific">Ensifer adhaerens</name>
    <name type="common">Sinorhizobium morelense</name>
    <dbReference type="NCBI Taxonomy" id="106592"/>
    <lineage>
        <taxon>Bacteria</taxon>
        <taxon>Pseudomonadati</taxon>
        <taxon>Pseudomonadota</taxon>
        <taxon>Alphaproteobacteria</taxon>
        <taxon>Hyphomicrobiales</taxon>
        <taxon>Rhizobiaceae</taxon>
        <taxon>Sinorhizobium/Ensifer group</taxon>
        <taxon>Ensifer</taxon>
    </lineage>
</organism>
<accession>A0A9Q8YC23</accession>
<dbReference type="GeneID" id="29522218"/>
<dbReference type="KEGG" id="eah:FA04_19930"/>
<geneLocation type="plasmid" evidence="2 4">
    <name>pA</name>
</geneLocation>
<dbReference type="PROSITE" id="PS51186">
    <property type="entry name" value="GNAT"/>
    <property type="match status" value="1"/>
</dbReference>
<keyword evidence="5" id="KW-1185">Reference proteome</keyword>
<keyword evidence="2" id="KW-0614">Plasmid</keyword>
<protein>
    <submittedName>
        <fullName evidence="2">GNAT family N-acetyltransferase</fullName>
    </submittedName>
</protein>
<reference evidence="3 5" key="2">
    <citation type="submission" date="2023-03" db="EMBL/GenBank/DDBJ databases">
        <title>Comparative genome and transcriptome analysis combination mining strategies for increasing vitamin B12 production of Ensifer adhaerens strain.</title>
        <authorList>
            <person name="Yongheng L."/>
        </authorList>
    </citation>
    <scope>NUCLEOTIDE SEQUENCE [LARGE SCALE GENOMIC DNA]</scope>
    <source>
        <strain evidence="3 5">Casida A-T305</strain>
        <plasmid evidence="3 5">unnamedA</plasmid>
    </source>
</reference>
<dbReference type="InterPro" id="IPR016181">
    <property type="entry name" value="Acyl_CoA_acyltransferase"/>
</dbReference>
<gene>
    <name evidence="2" type="ORF">NE863_19600</name>
    <name evidence="3" type="ORF">P4B07_20180</name>
</gene>
<reference evidence="2" key="1">
    <citation type="submission" date="2022-06" db="EMBL/GenBank/DDBJ databases">
        <title>Physiological and biochemical characterization and genomic elucidation of a strain of the genus Ensifer adhaerens M8 that combines arsenic oxidation and chromium reduction.</title>
        <authorList>
            <person name="Li X."/>
            <person name="Yu c."/>
        </authorList>
    </citation>
    <scope>NUCLEOTIDE SEQUENCE</scope>
    <source>
        <strain evidence="2">M8</strain>
        <plasmid evidence="2">pA</plasmid>
    </source>
</reference>
<dbReference type="Proteomes" id="UP001055460">
    <property type="component" value="Plasmid pA"/>
</dbReference>
<dbReference type="EMBL" id="CP121309">
    <property type="protein sequence ID" value="WFP93565.1"/>
    <property type="molecule type" value="Genomic_DNA"/>
</dbReference>
<dbReference type="RefSeq" id="WP_034787642.1">
    <property type="nucleotide sequence ID" value="NZ_CP015881.1"/>
</dbReference>
<dbReference type="OrthoDB" id="4549080at2"/>
<dbReference type="GO" id="GO:0016747">
    <property type="term" value="F:acyltransferase activity, transferring groups other than amino-acyl groups"/>
    <property type="evidence" value="ECO:0007669"/>
    <property type="project" value="InterPro"/>
</dbReference>
<dbReference type="EMBL" id="CP098808">
    <property type="protein sequence ID" value="USJ26177.1"/>
    <property type="molecule type" value="Genomic_DNA"/>
</dbReference>
<evidence type="ECO:0000259" key="1">
    <source>
        <dbReference type="PROSITE" id="PS51186"/>
    </source>
</evidence>
<geneLocation type="plasmid" evidence="3 5">
    <name>unnamedA</name>
</geneLocation>
<dbReference type="AlphaFoldDB" id="A0A9Q8YC23"/>
<evidence type="ECO:0000313" key="3">
    <source>
        <dbReference type="EMBL" id="WFP93565.1"/>
    </source>
</evidence>
<evidence type="ECO:0000313" key="4">
    <source>
        <dbReference type="Proteomes" id="UP001055460"/>
    </source>
</evidence>
<dbReference type="Gene3D" id="3.40.630.30">
    <property type="match status" value="1"/>
</dbReference>
<evidence type="ECO:0000313" key="2">
    <source>
        <dbReference type="EMBL" id="USJ26177.1"/>
    </source>
</evidence>
<sequence>MTVENPTEVPAFAWRGAFENKELNTLHAECFEHALTDDDWWSQVNRFSLGWVTMRISGALTGFVNVAWDGGVHAFLLDTMVTLPLRRKGYATLLVEEAVTHAKASGCEWLHVDFDPHLREFYVDRCGFVPTDAGLIQLR</sequence>
<proteinExistence type="predicted"/>